<dbReference type="PANTHER" id="PTHR13091">
    <property type="entry name" value="AMPLIFIED IN BREAST CANCER 2-RELATED"/>
    <property type="match status" value="1"/>
</dbReference>
<dbReference type="OrthoDB" id="63589at2759"/>
<evidence type="ECO:0000256" key="2">
    <source>
        <dbReference type="ARBA" id="ARBA00023161"/>
    </source>
</evidence>
<dbReference type="EMBL" id="LIAE01006503">
    <property type="protein sequence ID" value="PAV88645.1"/>
    <property type="molecule type" value="Genomic_DNA"/>
</dbReference>
<feature type="compositionally biased region" description="Low complexity" evidence="5">
    <location>
        <begin position="543"/>
        <end position="556"/>
    </location>
</feature>
<evidence type="ECO:0000313" key="7">
    <source>
        <dbReference type="Proteomes" id="UP000218231"/>
    </source>
</evidence>
<dbReference type="Pfam" id="PF10220">
    <property type="entry name" value="Smg8_Smg9"/>
    <property type="match status" value="2"/>
</dbReference>
<reference evidence="6 7" key="1">
    <citation type="journal article" date="2017" name="Curr. Biol.">
        <title>Genome architecture and evolution of a unichromosomal asexual nematode.</title>
        <authorList>
            <person name="Fradin H."/>
            <person name="Zegar C."/>
            <person name="Gutwein M."/>
            <person name="Lucas J."/>
            <person name="Kovtun M."/>
            <person name="Corcoran D."/>
            <person name="Baugh L.R."/>
            <person name="Kiontke K."/>
            <person name="Gunsalus K."/>
            <person name="Fitch D.H."/>
            <person name="Piano F."/>
        </authorList>
    </citation>
    <scope>NUCLEOTIDE SEQUENCE [LARGE SCALE GENOMIC DNA]</scope>
    <source>
        <strain evidence="6">PF1309</strain>
    </source>
</reference>
<keyword evidence="2 4" id="KW-0866">Nonsense-mediated mRNA decay</keyword>
<protein>
    <recommendedName>
        <fullName evidence="3 4">Nonsense-mediated mRNA decay factor SMG8</fullName>
    </recommendedName>
</protein>
<comment type="caution">
    <text evidence="6">The sequence shown here is derived from an EMBL/GenBank/DDBJ whole genome shotgun (WGS) entry which is preliminary data.</text>
</comment>
<dbReference type="STRING" id="2018661.A0A2A2LRH1"/>
<keyword evidence="7" id="KW-1185">Reference proteome</keyword>
<comment type="function">
    <text evidence="4">Involved in nonsense-mediated decay (NMD) of mRNAs containing premature stop codons.</text>
</comment>
<feature type="region of interest" description="Disordered" evidence="5">
    <location>
        <begin position="536"/>
        <end position="607"/>
    </location>
</feature>
<dbReference type="InterPro" id="IPR019354">
    <property type="entry name" value="SMG8-like"/>
</dbReference>
<proteinExistence type="inferred from homology"/>
<dbReference type="Proteomes" id="UP000218231">
    <property type="component" value="Unassembled WGS sequence"/>
</dbReference>
<sequence>MSSDETEKKTSGYLRLEDWLQSAEEELKEHLDKETVVVSLIGKDSVDRGKGEDINDLIKNGVFPSYTPIHETLSILTYYSPQHNALFLVLNGIEDNTNLVKVFATRYEKNFWDKLRESEESHDRLLHFLFLNSHFLLFVEATPRFDSAIARKFKSINKMRLRLKQLGRNEDNPVFDRLTCPLLLFGFHRNNIRKFLGNAKKREIYEKLEQSMENQIHAILKAYQLIEVPGDQSLAALDEVTPFVHLISPSATLYNPLDEILSLVMSDDFSLETPTTVNSGISFRQFFTRNINNFFNNAEDESKKIPTLKGLIDRYKSNASLRTKTFYQENEAIKNIFALHTNRELQFLNWLTDKQIDDAVEKYSNADSAKERDRQVFTRAEHDQKFSLAVNYLDNVIVGDRAQAMIKLRNKCDQLWQGGMRGCEQLSLTGEPCQLPAHSTIGDASVPESEWTNHRSNKTFISTCPCGRTQAVRQDPFTLYEANYLFYSTSFFPCCKQLEKYSFNVWSNWLGKSNSFVDENEENSDAAMEKDMDEMKIKDDSSSDSSFLDDSLPVSDSSDRMTSSRADDEVGTSTRRRPTVNQEEFRRLTPSTSSGIPTEETTNSTKESLISSVKRINRLRNNKVEFLEGVPHTLSPQIAPLFPSWVLTCIGSGRLYSHSHGLRDHPNFKQFSESLLPVDVHLQIDVNQWERDMQYVQAMESTSQAGLNARSRRMPRRNMQFDTERVKLFIGFDYECPRGHRFFATSTGEPLILPKTPASARESMIKEAAEGLLDADLPLRRECTCRRKPLQVAQLMRIHVVTPKAPVEVTIQPVIEVFFLNLFTLF</sequence>
<organism evidence="6 7">
    <name type="scientific">Diploscapter pachys</name>
    <dbReference type="NCBI Taxonomy" id="2018661"/>
    <lineage>
        <taxon>Eukaryota</taxon>
        <taxon>Metazoa</taxon>
        <taxon>Ecdysozoa</taxon>
        <taxon>Nematoda</taxon>
        <taxon>Chromadorea</taxon>
        <taxon>Rhabditida</taxon>
        <taxon>Rhabditina</taxon>
        <taxon>Rhabditomorpha</taxon>
        <taxon>Rhabditoidea</taxon>
        <taxon>Rhabditidae</taxon>
        <taxon>Diploscapter</taxon>
    </lineage>
</organism>
<evidence type="ECO:0000256" key="4">
    <source>
        <dbReference type="RuleBase" id="RU367133"/>
    </source>
</evidence>
<evidence type="ECO:0000256" key="3">
    <source>
        <dbReference type="ARBA" id="ARBA00029509"/>
    </source>
</evidence>
<gene>
    <name evidence="6" type="ORF">WR25_26217</name>
</gene>
<evidence type="ECO:0000313" key="6">
    <source>
        <dbReference type="EMBL" id="PAV88645.1"/>
    </source>
</evidence>
<accession>A0A2A2LRH1</accession>
<dbReference type="AlphaFoldDB" id="A0A2A2LRH1"/>
<evidence type="ECO:0000256" key="1">
    <source>
        <dbReference type="ARBA" id="ARBA00006443"/>
    </source>
</evidence>
<dbReference type="PANTHER" id="PTHR13091:SF0">
    <property type="entry name" value="NONSENSE-MEDIATED MRNA DECAY FACTOR SMG8"/>
    <property type="match status" value="1"/>
</dbReference>
<dbReference type="GO" id="GO:0000184">
    <property type="term" value="P:nuclear-transcribed mRNA catabolic process, nonsense-mediated decay"/>
    <property type="evidence" value="ECO:0007669"/>
    <property type="project" value="UniProtKB-UniRule"/>
</dbReference>
<feature type="compositionally biased region" description="Polar residues" evidence="5">
    <location>
        <begin position="589"/>
        <end position="607"/>
    </location>
</feature>
<comment type="similarity">
    <text evidence="1 4">Belongs to the SMG8 family.</text>
</comment>
<evidence type="ECO:0000256" key="5">
    <source>
        <dbReference type="SAM" id="MobiDB-lite"/>
    </source>
</evidence>
<name>A0A2A2LRH1_9BILA</name>